<feature type="non-terminal residue" evidence="1">
    <location>
        <position position="61"/>
    </location>
</feature>
<sequence>MSIDTSRNYWFVGASWGGTEDKTDELMEQGIWRFWPGPEGKNAYEDKIRSMKPGDLIAIKS</sequence>
<proteinExistence type="predicted"/>
<comment type="caution">
    <text evidence="1">The sequence shown here is derived from an EMBL/GenBank/DDBJ whole genome shotgun (WGS) entry which is preliminary data.</text>
</comment>
<protein>
    <submittedName>
        <fullName evidence="1">Uncharacterized protein</fullName>
    </submittedName>
</protein>
<dbReference type="Proteomes" id="UP000315400">
    <property type="component" value="Unassembled WGS sequence"/>
</dbReference>
<accession>A0A540VN31</accession>
<dbReference type="EMBL" id="VIFK01000261">
    <property type="protein sequence ID" value="TQE98175.1"/>
    <property type="molecule type" value="Genomic_DNA"/>
</dbReference>
<evidence type="ECO:0000313" key="2">
    <source>
        <dbReference type="Proteomes" id="UP000315400"/>
    </source>
</evidence>
<organism evidence="1 2">
    <name type="scientific">Spiribacter salinus</name>
    <dbReference type="NCBI Taxonomy" id="1335746"/>
    <lineage>
        <taxon>Bacteria</taxon>
        <taxon>Pseudomonadati</taxon>
        <taxon>Pseudomonadota</taxon>
        <taxon>Gammaproteobacteria</taxon>
        <taxon>Chromatiales</taxon>
        <taxon>Ectothiorhodospiraceae</taxon>
        <taxon>Spiribacter</taxon>
    </lineage>
</organism>
<dbReference type="AlphaFoldDB" id="A0A540VN31"/>
<gene>
    <name evidence="1" type="ORF">FKY71_15225</name>
</gene>
<name>A0A540VN31_9GAMM</name>
<evidence type="ECO:0000313" key="1">
    <source>
        <dbReference type="EMBL" id="TQE98175.1"/>
    </source>
</evidence>
<reference evidence="1 2" key="1">
    <citation type="submission" date="2019-06" db="EMBL/GenBank/DDBJ databases">
        <title>Metagenome assembled Genome of Spiribacter salinus SL48-SHIP from the microbial mat of Salt Lake 48 (Novosibirsk region, Russia).</title>
        <authorList>
            <person name="Shipova A."/>
            <person name="Rozanov A.S."/>
            <person name="Bryanskaya A.V."/>
            <person name="Peltek S.E."/>
        </authorList>
    </citation>
    <scope>NUCLEOTIDE SEQUENCE [LARGE SCALE GENOMIC DNA]</scope>
    <source>
        <strain evidence="1">SL48-SHIP-2</strain>
    </source>
</reference>